<accession>A0A6A7BN13</accession>
<dbReference type="EMBL" id="MU006290">
    <property type="protein sequence ID" value="KAF2855528.1"/>
    <property type="molecule type" value="Genomic_DNA"/>
</dbReference>
<reference evidence="1" key="1">
    <citation type="submission" date="2020-01" db="EMBL/GenBank/DDBJ databases">
        <authorList>
            <consortium name="DOE Joint Genome Institute"/>
            <person name="Haridas S."/>
            <person name="Albert R."/>
            <person name="Binder M."/>
            <person name="Bloem J."/>
            <person name="Labutti K."/>
            <person name="Salamov A."/>
            <person name="Andreopoulos B."/>
            <person name="Baker S.E."/>
            <person name="Barry K."/>
            <person name="Bills G."/>
            <person name="Bluhm B.H."/>
            <person name="Cannon C."/>
            <person name="Castanera R."/>
            <person name="Culley D.E."/>
            <person name="Daum C."/>
            <person name="Ezra D."/>
            <person name="Gonzalez J.B."/>
            <person name="Henrissat B."/>
            <person name="Kuo A."/>
            <person name="Liang C."/>
            <person name="Lipzen A."/>
            <person name="Lutzoni F."/>
            <person name="Magnuson J."/>
            <person name="Mondo S."/>
            <person name="Nolan M."/>
            <person name="Ohm R."/>
            <person name="Pangilinan J."/>
            <person name="Park H.-J."/>
            <person name="Ramirez L."/>
            <person name="Alfaro M."/>
            <person name="Sun H."/>
            <person name="Tritt A."/>
            <person name="Yoshinaga Y."/>
            <person name="Zwiers L.-H."/>
            <person name="Turgeon B.G."/>
            <person name="Goodwin S.B."/>
            <person name="Spatafora J.W."/>
            <person name="Crous P.W."/>
            <person name="Grigoriev I.V."/>
        </authorList>
    </citation>
    <scope>NUCLEOTIDE SEQUENCE</scope>
    <source>
        <strain evidence="1">IPT5</strain>
    </source>
</reference>
<organism evidence="1 2">
    <name type="scientific">Plenodomus tracheiphilus IPT5</name>
    <dbReference type="NCBI Taxonomy" id="1408161"/>
    <lineage>
        <taxon>Eukaryota</taxon>
        <taxon>Fungi</taxon>
        <taxon>Dikarya</taxon>
        <taxon>Ascomycota</taxon>
        <taxon>Pezizomycotina</taxon>
        <taxon>Dothideomycetes</taxon>
        <taxon>Pleosporomycetidae</taxon>
        <taxon>Pleosporales</taxon>
        <taxon>Pleosporineae</taxon>
        <taxon>Leptosphaeriaceae</taxon>
        <taxon>Plenodomus</taxon>
    </lineage>
</organism>
<name>A0A6A7BN13_9PLEO</name>
<proteinExistence type="predicted"/>
<evidence type="ECO:0008006" key="3">
    <source>
        <dbReference type="Google" id="ProtNLM"/>
    </source>
</evidence>
<evidence type="ECO:0000313" key="2">
    <source>
        <dbReference type="Proteomes" id="UP000799423"/>
    </source>
</evidence>
<gene>
    <name evidence="1" type="ORF">T440DRAFT_513641</name>
</gene>
<evidence type="ECO:0000313" key="1">
    <source>
        <dbReference type="EMBL" id="KAF2855528.1"/>
    </source>
</evidence>
<protein>
    <recommendedName>
        <fullName evidence="3">SprT-like domain-containing protein</fullName>
    </recommendedName>
</protein>
<dbReference type="Proteomes" id="UP000799423">
    <property type="component" value="Unassembled WGS sequence"/>
</dbReference>
<dbReference type="AlphaFoldDB" id="A0A6A7BN13"/>
<sequence>MWRDTTNGVIEYFNDLLCVGGSLMDRVTLALTSNPTSEQIVRDDAQSIVGYVDVPRASQIQLCPWFIHWVKSKEYRRQDDVMKRTNFGRMVINLADSVNLLDKVLLHEMTHCRSAYFRNLTLEEEGDSSHSVPLNEDGLLAVDDMDRDIQFGLDDVLVRLSA</sequence>
<keyword evidence="2" id="KW-1185">Reference proteome</keyword>
<dbReference type="OrthoDB" id="4507347at2759"/>